<reference evidence="1 2" key="1">
    <citation type="submission" date="2015-04" db="EMBL/GenBank/DDBJ databases">
        <authorList>
            <person name="Syromyatnikov M.Y."/>
            <person name="Popov V.N."/>
        </authorList>
    </citation>
    <scope>NUCLEOTIDE SEQUENCE [LARGE SCALE GENOMIC DNA]</scope>
</reference>
<evidence type="ECO:0000313" key="2">
    <source>
        <dbReference type="Proteomes" id="UP000183832"/>
    </source>
</evidence>
<protein>
    <submittedName>
        <fullName evidence="1">CLUMA_CG007179, isoform A</fullName>
    </submittedName>
</protein>
<accession>A0A1J1I1M1</accession>
<evidence type="ECO:0000313" key="1">
    <source>
        <dbReference type="EMBL" id="CRK93650.1"/>
    </source>
</evidence>
<name>A0A1J1I1M1_9DIPT</name>
<dbReference type="Proteomes" id="UP000183832">
    <property type="component" value="Unassembled WGS sequence"/>
</dbReference>
<gene>
    <name evidence="1" type="ORF">CLUMA_CG007179</name>
</gene>
<keyword evidence="2" id="KW-1185">Reference proteome</keyword>
<proteinExistence type="predicted"/>
<dbReference type="AlphaFoldDB" id="A0A1J1I1M1"/>
<dbReference type="EMBL" id="CVRI01000037">
    <property type="protein sequence ID" value="CRK93650.1"/>
    <property type="molecule type" value="Genomic_DNA"/>
</dbReference>
<sequence>MSITPKNIFSFLSIHVVCYTATNGEKYPCGFLLSETPEMMSIRLKHENCYQKINHMCVRNPIKGEWHEAQILQNIFSQ</sequence>
<organism evidence="1 2">
    <name type="scientific">Clunio marinus</name>
    <dbReference type="NCBI Taxonomy" id="568069"/>
    <lineage>
        <taxon>Eukaryota</taxon>
        <taxon>Metazoa</taxon>
        <taxon>Ecdysozoa</taxon>
        <taxon>Arthropoda</taxon>
        <taxon>Hexapoda</taxon>
        <taxon>Insecta</taxon>
        <taxon>Pterygota</taxon>
        <taxon>Neoptera</taxon>
        <taxon>Endopterygota</taxon>
        <taxon>Diptera</taxon>
        <taxon>Nematocera</taxon>
        <taxon>Chironomoidea</taxon>
        <taxon>Chironomidae</taxon>
        <taxon>Clunio</taxon>
    </lineage>
</organism>